<evidence type="ECO:0000313" key="5">
    <source>
        <dbReference type="EMBL" id="RZU51373.1"/>
    </source>
</evidence>
<keyword evidence="2" id="KW-0238">DNA-binding</keyword>
<proteinExistence type="predicted"/>
<name>A0A4Q7ZLV6_9ACTN</name>
<evidence type="ECO:0000256" key="1">
    <source>
        <dbReference type="ARBA" id="ARBA00023015"/>
    </source>
</evidence>
<protein>
    <submittedName>
        <fullName evidence="5">AraC family transcriptional regulator</fullName>
    </submittedName>
</protein>
<dbReference type="PRINTS" id="PR00032">
    <property type="entry name" value="HTHARAC"/>
</dbReference>
<dbReference type="PANTHER" id="PTHR47894:SF1">
    <property type="entry name" value="HTH-TYPE TRANSCRIPTIONAL REGULATOR VQSM"/>
    <property type="match status" value="1"/>
</dbReference>
<evidence type="ECO:0000259" key="4">
    <source>
        <dbReference type="PROSITE" id="PS01124"/>
    </source>
</evidence>
<reference evidence="5 6" key="1">
    <citation type="submission" date="2019-02" db="EMBL/GenBank/DDBJ databases">
        <title>Sequencing the genomes of 1000 actinobacteria strains.</title>
        <authorList>
            <person name="Klenk H.-P."/>
        </authorList>
    </citation>
    <scope>NUCLEOTIDE SEQUENCE [LARGE SCALE GENOMIC DNA]</scope>
    <source>
        <strain evidence="5 6">DSM 45162</strain>
    </source>
</reference>
<dbReference type="RefSeq" id="WP_130510141.1">
    <property type="nucleotide sequence ID" value="NZ_SHKY01000001.1"/>
</dbReference>
<dbReference type="EMBL" id="SHKY01000001">
    <property type="protein sequence ID" value="RZU51373.1"/>
    <property type="molecule type" value="Genomic_DNA"/>
</dbReference>
<sequence>MLTRSVAIHYVRVALLGAGRRGLDTTALLEQAGIPPELLDLERARVSTDQFARLTKLLWDRLDDELLGLAPAPSKVGTFAMMCHAVVHCPDLRSALRRSADFYRLFPHGPRMHLAESGDDASMSLEAGFDDPDHFLTEAPLVVWHRFAGWLIRRRIKLRRVEFAYPTPPHVMEYDLLFGAPAVFGAERTAAVFDAALLDQPVLQDEAGLRNFLRRAPADVLARIDYGSTAAARVRRLLSRGLPDRLPSLDEVAARLSVSPQTLRRQLAAEGTSFQQVRDQLRRDVAVAALAGGQISIEQLSARLGFSEPSAFHRAFKRWTGSTPRAYQPGQPV</sequence>
<keyword evidence="3" id="KW-0804">Transcription</keyword>
<dbReference type="GO" id="GO:0000976">
    <property type="term" value="F:transcription cis-regulatory region binding"/>
    <property type="evidence" value="ECO:0007669"/>
    <property type="project" value="TreeGrafter"/>
</dbReference>
<dbReference type="Pfam" id="PF12833">
    <property type="entry name" value="HTH_18"/>
    <property type="match status" value="1"/>
</dbReference>
<dbReference type="OrthoDB" id="9799345at2"/>
<dbReference type="InterPro" id="IPR020449">
    <property type="entry name" value="Tscrpt_reg_AraC-type_HTH"/>
</dbReference>
<accession>A0A4Q7ZLV6</accession>
<organism evidence="5 6">
    <name type="scientific">Krasilnikovia cinnamomea</name>
    <dbReference type="NCBI Taxonomy" id="349313"/>
    <lineage>
        <taxon>Bacteria</taxon>
        <taxon>Bacillati</taxon>
        <taxon>Actinomycetota</taxon>
        <taxon>Actinomycetes</taxon>
        <taxon>Micromonosporales</taxon>
        <taxon>Micromonosporaceae</taxon>
        <taxon>Krasilnikovia</taxon>
    </lineage>
</organism>
<dbReference type="PANTHER" id="PTHR47894">
    <property type="entry name" value="HTH-TYPE TRANSCRIPTIONAL REGULATOR GADX"/>
    <property type="match status" value="1"/>
</dbReference>
<dbReference type="Pfam" id="PF12625">
    <property type="entry name" value="Arabinose_bd"/>
    <property type="match status" value="1"/>
</dbReference>
<dbReference type="InterPro" id="IPR032687">
    <property type="entry name" value="AraC-type_N"/>
</dbReference>
<feature type="domain" description="HTH araC/xylS-type" evidence="4">
    <location>
        <begin position="232"/>
        <end position="330"/>
    </location>
</feature>
<keyword evidence="1" id="KW-0805">Transcription regulation</keyword>
<comment type="caution">
    <text evidence="5">The sequence shown here is derived from an EMBL/GenBank/DDBJ whole genome shotgun (WGS) entry which is preliminary data.</text>
</comment>
<dbReference type="SMART" id="SM00342">
    <property type="entry name" value="HTH_ARAC"/>
    <property type="match status" value="1"/>
</dbReference>
<evidence type="ECO:0000256" key="2">
    <source>
        <dbReference type="ARBA" id="ARBA00023125"/>
    </source>
</evidence>
<evidence type="ECO:0000256" key="3">
    <source>
        <dbReference type="ARBA" id="ARBA00023163"/>
    </source>
</evidence>
<dbReference type="InterPro" id="IPR009057">
    <property type="entry name" value="Homeodomain-like_sf"/>
</dbReference>
<keyword evidence="6" id="KW-1185">Reference proteome</keyword>
<dbReference type="PROSITE" id="PS01124">
    <property type="entry name" value="HTH_ARAC_FAMILY_2"/>
    <property type="match status" value="1"/>
</dbReference>
<dbReference type="SUPFAM" id="SSF46689">
    <property type="entry name" value="Homeodomain-like"/>
    <property type="match status" value="1"/>
</dbReference>
<dbReference type="GO" id="GO:0003700">
    <property type="term" value="F:DNA-binding transcription factor activity"/>
    <property type="evidence" value="ECO:0007669"/>
    <property type="project" value="InterPro"/>
</dbReference>
<gene>
    <name evidence="5" type="ORF">EV385_3200</name>
</gene>
<dbReference type="Gene3D" id="1.10.10.60">
    <property type="entry name" value="Homeodomain-like"/>
    <property type="match status" value="1"/>
</dbReference>
<dbReference type="InterPro" id="IPR018060">
    <property type="entry name" value="HTH_AraC"/>
</dbReference>
<dbReference type="Proteomes" id="UP000292564">
    <property type="component" value="Unassembled WGS sequence"/>
</dbReference>
<dbReference type="GO" id="GO:0005829">
    <property type="term" value="C:cytosol"/>
    <property type="evidence" value="ECO:0007669"/>
    <property type="project" value="TreeGrafter"/>
</dbReference>
<dbReference type="AlphaFoldDB" id="A0A4Q7ZLV6"/>
<evidence type="ECO:0000313" key="6">
    <source>
        <dbReference type="Proteomes" id="UP000292564"/>
    </source>
</evidence>